<evidence type="ECO:0000256" key="12">
    <source>
        <dbReference type="ARBA" id="ARBA00022840"/>
    </source>
</evidence>
<keyword evidence="8" id="KW-0548">Nucleotidyltransferase</keyword>
<feature type="domain" description="RdRp catalytic" evidence="19">
    <location>
        <begin position="1776"/>
        <end position="1914"/>
    </location>
</feature>
<dbReference type="GO" id="GO:0006351">
    <property type="term" value="P:DNA-templated transcription"/>
    <property type="evidence" value="ECO:0007669"/>
    <property type="project" value="InterPro"/>
</dbReference>
<keyword evidence="15" id="KW-1038">Host endoplasmic reticulum</keyword>
<dbReference type="GO" id="GO:0003724">
    <property type="term" value="F:RNA helicase activity"/>
    <property type="evidence" value="ECO:0007669"/>
    <property type="project" value="InterPro"/>
</dbReference>
<keyword evidence="9" id="KW-0547">Nucleotide-binding</keyword>
<evidence type="ECO:0000256" key="18">
    <source>
        <dbReference type="SAM" id="Phobius"/>
    </source>
</evidence>
<evidence type="ECO:0000313" key="23">
    <source>
        <dbReference type="Proteomes" id="UP000235031"/>
    </source>
</evidence>
<evidence type="ECO:0000256" key="6">
    <source>
        <dbReference type="ARBA" id="ARBA00022679"/>
    </source>
</evidence>
<dbReference type="InterPro" id="IPR000605">
    <property type="entry name" value="Helicase_SF3_ssDNA/RNA_vir"/>
</dbReference>
<dbReference type="SUPFAM" id="SSF56672">
    <property type="entry name" value="DNA/RNA polymerases"/>
    <property type="match status" value="1"/>
</dbReference>
<dbReference type="EMBL" id="JX304792">
    <property type="protein sequence ID" value="AFR67086.1"/>
    <property type="molecule type" value="Genomic_RNA"/>
</dbReference>
<dbReference type="GO" id="GO:0006508">
    <property type="term" value="P:proteolysis"/>
    <property type="evidence" value="ECO:0007669"/>
    <property type="project" value="UniProtKB-KW"/>
</dbReference>
<evidence type="ECO:0000256" key="11">
    <source>
        <dbReference type="ARBA" id="ARBA00022807"/>
    </source>
</evidence>
<comment type="subcellular location">
    <subcellularLocation>
        <location evidence="1">Host endoplasmic reticulum lumen</location>
    </subcellularLocation>
    <subcellularLocation>
        <location evidence="2">Host endoplasmic reticulum membrane</location>
        <topology evidence="2">Single-pass membrane protein</topology>
    </subcellularLocation>
</comment>
<evidence type="ECO:0000256" key="13">
    <source>
        <dbReference type="ARBA" id="ARBA00022953"/>
    </source>
</evidence>
<accession>J9U744</accession>
<evidence type="ECO:0000259" key="19">
    <source>
        <dbReference type="PROSITE" id="PS50507"/>
    </source>
</evidence>
<dbReference type="InterPro" id="IPR043128">
    <property type="entry name" value="Rev_trsase/Diguanyl_cyclase"/>
</dbReference>
<evidence type="ECO:0000256" key="8">
    <source>
        <dbReference type="ARBA" id="ARBA00022695"/>
    </source>
</evidence>
<dbReference type="InterPro" id="IPR007094">
    <property type="entry name" value="RNA-dir_pol_PSvirus"/>
</dbReference>
<dbReference type="GO" id="GO:0003723">
    <property type="term" value="F:RNA binding"/>
    <property type="evidence" value="ECO:0007669"/>
    <property type="project" value="InterPro"/>
</dbReference>
<dbReference type="InterPro" id="IPR001205">
    <property type="entry name" value="RNA-dir_pol_C"/>
</dbReference>
<keyword evidence="10" id="KW-0378">Hydrolase</keyword>
<keyword evidence="6" id="KW-0808">Transferase</keyword>
<evidence type="ECO:0000256" key="15">
    <source>
        <dbReference type="ARBA" id="ARBA00023184"/>
    </source>
</evidence>
<evidence type="ECO:0000256" key="17">
    <source>
        <dbReference type="SAM" id="MobiDB-lite"/>
    </source>
</evidence>
<dbReference type="PROSITE" id="PS50507">
    <property type="entry name" value="RDRP_SSRNA_POS"/>
    <property type="match status" value="1"/>
</dbReference>
<dbReference type="PROSITE" id="PS51874">
    <property type="entry name" value="PCV_3C_PRO"/>
    <property type="match status" value="1"/>
</dbReference>
<dbReference type="Pfam" id="PF00680">
    <property type="entry name" value="RdRP_1"/>
    <property type="match status" value="1"/>
</dbReference>
<dbReference type="PROSITE" id="PS51218">
    <property type="entry name" value="SF3_HELICASE_2"/>
    <property type="match status" value="1"/>
</dbReference>
<dbReference type="Gene3D" id="3.30.70.270">
    <property type="match status" value="1"/>
</dbReference>
<dbReference type="InterPro" id="IPR044067">
    <property type="entry name" value="PCV_3C_PRO"/>
</dbReference>
<keyword evidence="18" id="KW-0472">Membrane</keyword>
<feature type="transmembrane region" description="Helical" evidence="18">
    <location>
        <begin position="653"/>
        <end position="674"/>
    </location>
</feature>
<evidence type="ECO:0000256" key="5">
    <source>
        <dbReference type="ARBA" id="ARBA00022670"/>
    </source>
</evidence>
<evidence type="ECO:0000256" key="14">
    <source>
        <dbReference type="ARBA" id="ARBA00022989"/>
    </source>
</evidence>
<evidence type="ECO:0000259" key="21">
    <source>
        <dbReference type="PROSITE" id="PS51874"/>
    </source>
</evidence>
<evidence type="ECO:0000256" key="1">
    <source>
        <dbReference type="ARBA" id="ARBA00004149"/>
    </source>
</evidence>
<keyword evidence="13" id="KW-0693">Viral RNA replication</keyword>
<evidence type="ECO:0000256" key="4">
    <source>
        <dbReference type="ARBA" id="ARBA00022484"/>
    </source>
</evidence>
<feature type="transmembrane region" description="Helical" evidence="18">
    <location>
        <begin position="552"/>
        <end position="571"/>
    </location>
</feature>
<evidence type="ECO:0000256" key="10">
    <source>
        <dbReference type="ARBA" id="ARBA00022801"/>
    </source>
</evidence>
<dbReference type="GO" id="GO:0044166">
    <property type="term" value="C:host cell endoplasmic reticulum lumen"/>
    <property type="evidence" value="ECO:0007669"/>
    <property type="project" value="UniProtKB-SubCell"/>
</dbReference>
<keyword evidence="12" id="KW-0067">ATP-binding</keyword>
<feature type="transmembrane region" description="Helical" evidence="18">
    <location>
        <begin position="1210"/>
        <end position="1232"/>
    </location>
</feature>
<dbReference type="GeneID" id="37619101"/>
<keyword evidence="5" id="KW-0645">Protease</keyword>
<dbReference type="RefSeq" id="YP_009507918.1">
    <property type="nucleotide sequence ID" value="NC_038762.1"/>
</dbReference>
<evidence type="ECO:0000256" key="9">
    <source>
        <dbReference type="ARBA" id="ARBA00022741"/>
    </source>
</evidence>
<evidence type="ECO:0000259" key="20">
    <source>
        <dbReference type="PROSITE" id="PS51218"/>
    </source>
</evidence>
<dbReference type="InterPro" id="IPR014759">
    <property type="entry name" value="Helicase_SF3_ssRNA_vir"/>
</dbReference>
<evidence type="ECO:0000313" key="22">
    <source>
        <dbReference type="EMBL" id="AFR67086.1"/>
    </source>
</evidence>
<evidence type="ECO:0000256" key="7">
    <source>
        <dbReference type="ARBA" id="ARBA00022692"/>
    </source>
</evidence>
<keyword evidence="11" id="KW-0788">Thiol protease</keyword>
<keyword evidence="4" id="KW-0696">RNA-directed RNA polymerase</keyword>
<dbReference type="Pfam" id="PF00910">
    <property type="entry name" value="RNA_helicase"/>
    <property type="match status" value="1"/>
</dbReference>
<feature type="region of interest" description="Disordered" evidence="17">
    <location>
        <begin position="86"/>
        <end position="107"/>
    </location>
</feature>
<dbReference type="GO" id="GO:0003968">
    <property type="term" value="F:RNA-directed RNA polymerase activity"/>
    <property type="evidence" value="ECO:0007669"/>
    <property type="project" value="UniProtKB-KW"/>
</dbReference>
<feature type="transmembrane region" description="Helical" evidence="18">
    <location>
        <begin position="583"/>
        <end position="600"/>
    </location>
</feature>
<organism evidence="22 23">
    <name type="scientific">Aeonium ringspot virus</name>
    <dbReference type="NCBI Taxonomy" id="1962503"/>
    <lineage>
        <taxon>Viruses</taxon>
        <taxon>Riboviria</taxon>
        <taxon>Orthornavirae</taxon>
        <taxon>Pisuviricota</taxon>
        <taxon>Pisoniviricetes</taxon>
        <taxon>Picornavirales</taxon>
        <taxon>Secoviridae</taxon>
        <taxon>Comovirinae</taxon>
        <taxon>Nepovirus</taxon>
        <taxon>Nepovirus aeonii</taxon>
    </lineage>
</organism>
<dbReference type="Proteomes" id="UP000235031">
    <property type="component" value="Genome"/>
</dbReference>
<protein>
    <recommendedName>
        <fullName evidence="3">RNA1 polyprotein</fullName>
    </recommendedName>
    <alternativeName>
        <fullName evidence="16">P1</fullName>
    </alternativeName>
</protein>
<feature type="domain" description="SF3 helicase" evidence="20">
    <location>
        <begin position="800"/>
        <end position="964"/>
    </location>
</feature>
<dbReference type="KEGG" id="vg:37619101"/>
<dbReference type="GO" id="GO:0044167">
    <property type="term" value="C:host cell endoplasmic reticulum membrane"/>
    <property type="evidence" value="ECO:0007669"/>
    <property type="project" value="UniProtKB-SubCell"/>
</dbReference>
<proteinExistence type="predicted"/>
<keyword evidence="14 18" id="KW-1133">Transmembrane helix</keyword>
<dbReference type="GO" id="GO:0004197">
    <property type="term" value="F:cysteine-type endopeptidase activity"/>
    <property type="evidence" value="ECO:0007669"/>
    <property type="project" value="InterPro"/>
</dbReference>
<dbReference type="InterPro" id="IPR043502">
    <property type="entry name" value="DNA/RNA_pol_sf"/>
</dbReference>
<evidence type="ECO:0000256" key="3">
    <source>
        <dbReference type="ARBA" id="ARBA00020936"/>
    </source>
</evidence>
<keyword evidence="23" id="KW-1185">Reference proteome</keyword>
<evidence type="ECO:0000256" key="2">
    <source>
        <dbReference type="ARBA" id="ARBA00004517"/>
    </source>
</evidence>
<dbReference type="GO" id="GO:0005524">
    <property type="term" value="F:ATP binding"/>
    <property type="evidence" value="ECO:0007669"/>
    <property type="project" value="UniProtKB-KW"/>
</dbReference>
<dbReference type="GO" id="GO:0039694">
    <property type="term" value="P:viral RNA genome replication"/>
    <property type="evidence" value="ECO:0007669"/>
    <property type="project" value="InterPro"/>
</dbReference>
<evidence type="ECO:0000256" key="16">
    <source>
        <dbReference type="ARBA" id="ARBA00031919"/>
    </source>
</evidence>
<name>J9U744_9SECO</name>
<feature type="domain" description="Peptidase C3" evidence="21">
    <location>
        <begin position="1283"/>
        <end position="1497"/>
    </location>
</feature>
<reference evidence="22 23" key="1">
    <citation type="journal article" date="2013" name="Virus Res.">
        <title>Characterization of a putative novel nepovirus from Aeonium sp.</title>
        <authorList>
            <person name="Sorrentino R."/>
            <person name="De Stradis A."/>
            <person name="Russo M."/>
            <person name="Alioto D."/>
            <person name="Rubino L."/>
        </authorList>
    </citation>
    <scope>NUCLEOTIDE SEQUENCE [LARGE SCALE GENOMIC DNA]</scope>
    <source>
        <strain evidence="22">Aeonium</strain>
    </source>
</reference>
<sequence>MGFHCPVLNCSFHNVDWSRKALKEEGLTFSMRCPGACCGALLQRREQQDVKQVDSAPASRKSVDSATPKCLCWLASVGVSRCPKHSPVASATKSKSPPPCVEKSKSAPRAAVSASPLKKQNCDIVVAIGPPVDLELVYPALCGNGTATPKKVEKKSLNEVVLEKRAEYQARTVVPPPGPIRVVKTAAAPVKAERTKFPRGAVVYNGINFFDAKGRVVLSAGALKILRGIKRLRQQQARSARRLAACRKARLARFEVMVPGLLKKASEAQFGGFRYVDLNAPKSANLACKMPKKKMKKTTKKVAGSASPVEEEINWDDFIIPDSERTASPMKEEKKSRQPLVPNCLGFGWWRPASGSLWSSVLHCQRVCRGTFLAASAEANLVLAGTDDELLSVWARISASVVDLSAHYPIPTLLENYSALSECSLEELKGVAVQLDSEYQELGPPTQYTCGLSSWARGAGKLVADFISPSFERIAGIANGVLDKAYTLSRAVVDQIFAKMKSLFYDCFGHLMGHLNVLLSTVESFWSRATTWIMNILEKTHDAIKVLRDASVWSLLLILVGGMILLSERFLCSLGIIGKPGTILGIFLATFLGIFGYTFFKKDDTLVSDLLFVFKTAITGLFRTKPGPPGSPIIIDGDVVIPEPHHEMSTCSFLGGLDIAIAAIGNVGASILSFKMGTLQYAAKIATCLDQLRKGKDVLKEMTCWLIETLGQLWNKITGREATFFDEVSAIIAVDIREWLEESQNLCLAAQTFSIGDKIVLEQCERLIADGHKLLRGMGDTDRKLSSSFLSTIQRKVTDLEKIHTQSVRAGYFEGRRMEPFWVYIHGPSHCGKSLLMEPMSRELLRAGGYSEASIYTKNSCDKYWSRYRRQACVQIDDLSAGKTDPSLESQLINLVASKEVPLDMAEVEDKGILFDSAILVTSSNTAHVPTNANVNHMEAYKNRQNIVIQCRRKPEYSTLGVELEGTFQAFDPRNPQASIECMIQHRETHAPLTGWISAGAAMAEAVNQFRLHREKEMILQSNHLSSFRPAHPIYTECATFLSMYARDASFVPPVDLGCKWQVPAGFSTIAAVDGRVFGFSQLGVCSEIKTGLEFSEEMEQYTLEKFAPNITRTLASQSRFKLVGAFLKGMVRDEDNVASLKSLGPKSTATQREFYETLGLAERVYLRAIQKRINKIRDDPGFEVDKLHAKLLSIVAQSYEFVKEKGPKIFPLLMGFIVVVFACYGFVMPLLSFASGGSAVGGMVAMEQMTAASVISSGSSPVHHRSRAPPIQPRYARHRIAGSTPDEAFQYEELMVVLYVDSTTAPVVNAIRGPGRSLFMTEHQAMAIPNNSTVVAHFAGRECVEIHWEHDTARKGKREETEIIQYRCPSIPELPSKFRKYFEYDLERDLPGPFTIDASVYRMKSPGSVELELVNWTNHDAELITKALVISDPFGEDRYRREYPRYIRYRRQAQLHDCGAICVTKINGHHRVVGLLISTDKYNTGVGLLPSALHMTTCSLSYVPEEWEDAPRGLKKRGWKHASELPHMPSKTQYVKVPEEFEIPYENPKIPSVLVADDPRTIGTPVEGQDPVLVAMEKFYEPMLDFDDTFVAGSTERDLFEQVCDDIVQTWYDAGACFEDVDDDVVINGNDDFDKLIMDTSEGYPYVLERSHGDKGKTRYFEGGPGAYTLKPGTTVFHDYHALQQEVSVEGGIPEMVCIECPKDELLPRRKVLEKLGTRNFEILELPKNMLFRKKYLSWALFLTEMRWCLPCQVGIVVQGREWGLLMDRIASKNSVAYNCDYSKFDGLMSCQVLNAIGKMVNRCYSNENPNFRGRGGEVPGSPPQLARHNLLMSIFGRKCLARSQVFEVRGGIPSGCALTVLLNSVFNEILIRYVYKTVVPSPQYDRFESFVSLVTYGDDNLISVDASMASIFTGEVIKKTLARKGVTITDGSDKLSPTLEAKPIAQLDFLKRSFLVEGGQVFPALDLSCIFSSLKHVRAEGADVIPILHQNVQNALQELYYRRDKEQFDYVRTFYLERIPVWGTGKNRLIDWSYAHRHWISRYTGDPSANPAGVVDILVDPRYKSFLLPAGPADWCMPIADRFFVCGPKFYPQGHSFTVCFNRLAAGENGVQIKPVHAATQGAMPTSKFVDSFRSVKRREELNLVLSAYDTGANIYFKGCAPYNDIWACAIAFCSAFGIAQKEILLALHDNSKPIGASSLRSYFNHKIVGDGCARRLEIYSTKPRADIVKRVLPQVQCVHIDYEPGFSSKPTTHLRRCTDSGADGGKAMYIVQGLGKTAAKLVCSDLCDGHLASCTNSFEKMVIDLFKQSCF</sequence>
<keyword evidence="7 18" id="KW-0812">Transmembrane</keyword>